<dbReference type="EC" id="3.1.26.4" evidence="3"/>
<comment type="caution">
    <text evidence="9">The sequence shown here is derived from an EMBL/GenBank/DDBJ whole genome shotgun (WGS) entry which is preliminary data.</text>
</comment>
<evidence type="ECO:0000256" key="3">
    <source>
        <dbReference type="ARBA" id="ARBA00012180"/>
    </source>
</evidence>
<dbReference type="SUPFAM" id="SSF53098">
    <property type="entry name" value="Ribonuclease H-like"/>
    <property type="match status" value="1"/>
</dbReference>
<evidence type="ECO:0000256" key="5">
    <source>
        <dbReference type="ARBA" id="ARBA00022723"/>
    </source>
</evidence>
<dbReference type="EMBL" id="JAACJP010000015">
    <property type="protein sequence ID" value="KAF5379720.1"/>
    <property type="molecule type" value="Genomic_DNA"/>
</dbReference>
<dbReference type="InterPro" id="IPR002156">
    <property type="entry name" value="RNaseH_domain"/>
</dbReference>
<feature type="domain" description="RNase H type-1" evidence="8">
    <location>
        <begin position="65"/>
        <end position="239"/>
    </location>
</feature>
<dbReference type="Gene3D" id="3.30.420.10">
    <property type="entry name" value="Ribonuclease H-like superfamily/Ribonuclease H"/>
    <property type="match status" value="1"/>
</dbReference>
<dbReference type="PROSITE" id="PS50879">
    <property type="entry name" value="RNASE_H_1"/>
    <property type="match status" value="1"/>
</dbReference>
<dbReference type="GO" id="GO:0003676">
    <property type="term" value="F:nucleic acid binding"/>
    <property type="evidence" value="ECO:0007669"/>
    <property type="project" value="InterPro"/>
</dbReference>
<evidence type="ECO:0000256" key="4">
    <source>
        <dbReference type="ARBA" id="ARBA00022722"/>
    </source>
</evidence>
<organism evidence="9 10">
    <name type="scientific">Tricholomella constricta</name>
    <dbReference type="NCBI Taxonomy" id="117010"/>
    <lineage>
        <taxon>Eukaryota</taxon>
        <taxon>Fungi</taxon>
        <taxon>Dikarya</taxon>
        <taxon>Basidiomycota</taxon>
        <taxon>Agaricomycotina</taxon>
        <taxon>Agaricomycetes</taxon>
        <taxon>Agaricomycetidae</taxon>
        <taxon>Agaricales</taxon>
        <taxon>Tricholomatineae</taxon>
        <taxon>Lyophyllaceae</taxon>
        <taxon>Tricholomella</taxon>
    </lineage>
</organism>
<evidence type="ECO:0000256" key="7">
    <source>
        <dbReference type="ARBA" id="ARBA00022801"/>
    </source>
</evidence>
<dbReference type="GO" id="GO:0046872">
    <property type="term" value="F:metal ion binding"/>
    <property type="evidence" value="ECO:0007669"/>
    <property type="project" value="UniProtKB-KW"/>
</dbReference>
<keyword evidence="7" id="KW-0378">Hydrolase</keyword>
<dbReference type="PANTHER" id="PTHR10642">
    <property type="entry name" value="RIBONUCLEASE H1"/>
    <property type="match status" value="1"/>
</dbReference>
<evidence type="ECO:0000313" key="9">
    <source>
        <dbReference type="EMBL" id="KAF5379720.1"/>
    </source>
</evidence>
<dbReference type="PANTHER" id="PTHR10642:SF26">
    <property type="entry name" value="RIBONUCLEASE H1"/>
    <property type="match status" value="1"/>
</dbReference>
<proteinExistence type="inferred from homology"/>
<comment type="catalytic activity">
    <reaction evidence="1">
        <text>Endonucleolytic cleavage to 5'-phosphomonoester.</text>
        <dbReference type="EC" id="3.1.26.4"/>
    </reaction>
</comment>
<gene>
    <name evidence="9" type="ORF">D9615_005694</name>
</gene>
<accession>A0A8H5HAP4</accession>
<name>A0A8H5HAP4_9AGAR</name>
<keyword evidence="4" id="KW-0540">Nuclease</keyword>
<evidence type="ECO:0000256" key="2">
    <source>
        <dbReference type="ARBA" id="ARBA00005300"/>
    </source>
</evidence>
<keyword evidence="10" id="KW-1185">Reference proteome</keyword>
<dbReference type="InterPro" id="IPR050092">
    <property type="entry name" value="RNase_H"/>
</dbReference>
<sequence length="246" mass="27305">MDMTVNSLSKGTGIHGRNFAFCPTLASYDLDILIVECKGCSRFFAACCVHKSFGGVLTGRPCKTCHTFQLVFTDGACSNNGHVDAKSGLGFTIGRNEEYKWSLPVDKVMDGDHPRTSQRAELLAAIEGLKKLDKRHTDCLDACEANDGYQYTNHPDEIPHLIVVTDSEYVTKGMSEWVPEWRAHGWRNKQGKRPGNVDLFKKLDRTITNLEHAGIVVGLWHVPRESNRVADSLAKDAAHGLNAYIE</sequence>
<keyword evidence="6" id="KW-0255">Endonuclease</keyword>
<dbReference type="InterPro" id="IPR036397">
    <property type="entry name" value="RNaseH_sf"/>
</dbReference>
<dbReference type="CDD" id="cd13934">
    <property type="entry name" value="RNase_H_Dikarya_like"/>
    <property type="match status" value="1"/>
</dbReference>
<dbReference type="GO" id="GO:0043137">
    <property type="term" value="P:DNA replication, removal of RNA primer"/>
    <property type="evidence" value="ECO:0007669"/>
    <property type="project" value="TreeGrafter"/>
</dbReference>
<dbReference type="AlphaFoldDB" id="A0A8H5HAP4"/>
<dbReference type="InterPro" id="IPR012337">
    <property type="entry name" value="RNaseH-like_sf"/>
</dbReference>
<dbReference type="Pfam" id="PF00075">
    <property type="entry name" value="RNase_H"/>
    <property type="match status" value="1"/>
</dbReference>
<dbReference type="GO" id="GO:0004523">
    <property type="term" value="F:RNA-DNA hybrid ribonuclease activity"/>
    <property type="evidence" value="ECO:0007669"/>
    <property type="project" value="UniProtKB-EC"/>
</dbReference>
<dbReference type="OrthoDB" id="407198at2759"/>
<dbReference type="Proteomes" id="UP000565441">
    <property type="component" value="Unassembled WGS sequence"/>
</dbReference>
<evidence type="ECO:0000313" key="10">
    <source>
        <dbReference type="Proteomes" id="UP000565441"/>
    </source>
</evidence>
<comment type="similarity">
    <text evidence="2">Belongs to the RNase H family.</text>
</comment>
<keyword evidence="5" id="KW-0479">Metal-binding</keyword>
<reference evidence="9 10" key="1">
    <citation type="journal article" date="2020" name="ISME J.">
        <title>Uncovering the hidden diversity of litter-decomposition mechanisms in mushroom-forming fungi.</title>
        <authorList>
            <person name="Floudas D."/>
            <person name="Bentzer J."/>
            <person name="Ahren D."/>
            <person name="Johansson T."/>
            <person name="Persson P."/>
            <person name="Tunlid A."/>
        </authorList>
    </citation>
    <scope>NUCLEOTIDE SEQUENCE [LARGE SCALE GENOMIC DNA]</scope>
    <source>
        <strain evidence="9 10">CBS 661.87</strain>
    </source>
</reference>
<evidence type="ECO:0000259" key="8">
    <source>
        <dbReference type="PROSITE" id="PS50879"/>
    </source>
</evidence>
<evidence type="ECO:0000256" key="1">
    <source>
        <dbReference type="ARBA" id="ARBA00000077"/>
    </source>
</evidence>
<evidence type="ECO:0000256" key="6">
    <source>
        <dbReference type="ARBA" id="ARBA00022759"/>
    </source>
</evidence>
<protein>
    <recommendedName>
        <fullName evidence="3">ribonuclease H</fullName>
        <ecNumber evidence="3">3.1.26.4</ecNumber>
    </recommendedName>
</protein>